<evidence type="ECO:0000256" key="1">
    <source>
        <dbReference type="SAM" id="Coils"/>
    </source>
</evidence>
<reference evidence="4" key="1">
    <citation type="submission" date="2016-01" db="EMBL/GenBank/DDBJ databases">
        <authorList>
            <person name="Gamez R.M."/>
            <person name="Rodriguez F."/>
            <person name="Bernal J.F."/>
            <person name="Agarwala R."/>
            <person name="Landsman D."/>
            <person name="Marino-Ramirez L."/>
        </authorList>
    </citation>
    <scope>NUCLEOTIDE SEQUENCE [LARGE SCALE GENOMIC DNA]</scope>
    <source>
        <strain evidence="4">Ps006</strain>
    </source>
</reference>
<proteinExistence type="predicted"/>
<dbReference type="OrthoDB" id="7003488at2"/>
<name>A0A0X7JYH6_9PSED</name>
<accession>A0A0X7JYH6</accession>
<evidence type="ECO:0000313" key="4">
    <source>
        <dbReference type="Proteomes" id="UP000067111"/>
    </source>
</evidence>
<dbReference type="Proteomes" id="UP000067111">
    <property type="component" value="Unassembled WGS sequence"/>
</dbReference>
<comment type="caution">
    <text evidence="3">The sequence shown here is derived from an EMBL/GenBank/DDBJ whole genome shotgun (WGS) entry which is preliminary data.</text>
</comment>
<organism evidence="3 4">
    <name type="scientific">Pseudomonas palleroniana</name>
    <dbReference type="NCBI Taxonomy" id="191390"/>
    <lineage>
        <taxon>Bacteria</taxon>
        <taxon>Pseudomonadati</taxon>
        <taxon>Pseudomonadota</taxon>
        <taxon>Gammaproteobacteria</taxon>
        <taxon>Pseudomonadales</taxon>
        <taxon>Pseudomonadaceae</taxon>
        <taxon>Pseudomonas</taxon>
    </lineage>
</organism>
<feature type="region of interest" description="Disordered" evidence="2">
    <location>
        <begin position="304"/>
        <end position="327"/>
    </location>
</feature>
<keyword evidence="1" id="KW-0175">Coiled coil</keyword>
<sequence length="1534" mass="172171">MPLSLSTEPDPDLLDALIAQMCTGPAFREVAATMLRAQLKTLYPDWDMDPNMIVVGTPSWDVEDGQVIPTGRVYAVLTDILVVQSVFALPMLYLEGQHFLAQLPIIEPAVHLPVRILDIAGAMNTLAPIMLRAYQQAQLDYWNSIENSGGSRWHSLSMILRDFWNINQVPGLTEDDCFMARQLFQTPDAATRKRETFDAPRAYVIDIDEVDAEGKTNHVDDYLISVLIGKQQGAEVILTQSLFSGFKKYHSLEALGQDLPLLTVANKEQRWRLVEPEGDFFDYLACALISIQVKDIGAIDVSDLDTPDAPRNNPAQPPAPRSKRSARPLQEYVHALPDWLTSASISDQDAYARHLKDLATLHSANEGRSYDEGISSLHAYTLERLKAEMLKDHPDADARWLDDLEIVVRSPVVWGLFTVPGKIETTAFTLPELALQNLIALPLGNKSLRYHITLVLPQWLTVNYLERLISRVDVGNTYPALIKEKLLEHPQEADRRQRLYAEHLRIQLPLLALQCKIRGESAIDEQGYAYVKAVMRAEPSDRQVQGQPIVIRPLAFVPTRRGDKTPDKVANMFVIGPQDPAAGPCLLYRPLLAPPLSQFPSPSNLLYALQQSVNLRESVLAWLPDTVSTDYARYVFPGDLPSPWAVVDFMVDPFKVWTMGGPVLLGQATITDDQSKTLYHANANALVTLADRQSVSNAEARWATFKRTGWMTFNLALPFLARTVGIAAWIWQIMDELQAVVETRSHPEQDSTWTALTDLLLNIGMAITLHSASRSAPAGSVRNEPTPAPRPPAAPEPVTTSQQPTISAEALAVHDQPLIVSGAINRAPPRLATVLDSFKVSKPDTLGEAHHEAGPWQDLYRGGQHWYAPVGERWFQVTVDEGETVLIVDARNPSRTGPPLVHNSKGQWFIDTRLRLRGGGPKLMSTKARALARQKSEELRRQLEIFESQKKANQEALQNARQAMDAQPSTSTEALRQAYLQTLQTQRMEYETALQMLKEMNVHEPTAQYAPKALSYIKAQARLTQATLSEILSRFTPKWRIVHEQLQRQAVVSMERPIEDFREMRELTGALLVQLEYMHGRFRELKSLARDGAVLLDTLKSSMPVYSVDDLKAIRVSLSRNLCLPKDTLQTAPEAWSEIDNIIDTADVAIQCLRDTLEERSDRRLDERIDTLSNLVEQFQLLDERLQDFPVEYSAHAITDQLQELRGELSGFQRRAAKNLGVLSAERGVLRSRPTPPSTPPRPLKQFIHTRYGGLLIGEPRLNEVGLETGLVDIRSPLTHQILATYHEKSKGVWVLHERAPSPSAEPAEVDLQLTINQGQALLDGLPAFQARARAHSNLADREPFGIEYLYHKHAQRLEKASNAIEQALTQHNITESHAMALPASEVTKAIDSALAQLYQQSNQLVQRALKLSPPTVTGVQWLKQHNTIAIKKTVNRRRIKSHTPDYLDEYTISDRVTREVLWYAHFHYSANWTPDKSMLSARLKTPAEHSQGAAADSPKGLNHQQAVAYYRSEISLQQARELFFERPKSESSR</sequence>
<evidence type="ECO:0000313" key="3">
    <source>
        <dbReference type="EMBL" id="KWU48496.1"/>
    </source>
</evidence>
<dbReference type="EMBL" id="LRMR01000036">
    <property type="protein sequence ID" value="KWU48496.1"/>
    <property type="molecule type" value="Genomic_DNA"/>
</dbReference>
<evidence type="ECO:0000256" key="2">
    <source>
        <dbReference type="SAM" id="MobiDB-lite"/>
    </source>
</evidence>
<feature type="compositionally biased region" description="Pro residues" evidence="2">
    <location>
        <begin position="786"/>
        <end position="795"/>
    </location>
</feature>
<dbReference type="RefSeq" id="WP_060756634.1">
    <property type="nucleotide sequence ID" value="NZ_LRMR01000036.1"/>
</dbReference>
<feature type="region of interest" description="Disordered" evidence="2">
    <location>
        <begin position="774"/>
        <end position="803"/>
    </location>
</feature>
<feature type="coiled-coil region" evidence="1">
    <location>
        <begin position="929"/>
        <end position="1000"/>
    </location>
</feature>
<gene>
    <name evidence="3" type="ORF">AWV77_23875</name>
</gene>
<protein>
    <submittedName>
        <fullName evidence="3">Uncharacterized protein</fullName>
    </submittedName>
</protein>